<organism evidence="1 2">
    <name type="scientific">Halopelagius fulvigenes</name>
    <dbReference type="NCBI Taxonomy" id="1198324"/>
    <lineage>
        <taxon>Archaea</taxon>
        <taxon>Methanobacteriati</taxon>
        <taxon>Methanobacteriota</taxon>
        <taxon>Stenosarchaea group</taxon>
        <taxon>Halobacteria</taxon>
        <taxon>Halobacteriales</taxon>
        <taxon>Haloferacaceae</taxon>
    </lineage>
</organism>
<accession>A0ABD5U3J3</accession>
<dbReference type="AlphaFoldDB" id="A0ABD5U3J3"/>
<dbReference type="Proteomes" id="UP001596408">
    <property type="component" value="Unassembled WGS sequence"/>
</dbReference>
<protein>
    <submittedName>
        <fullName evidence="1">PhiH1 repressor</fullName>
    </submittedName>
</protein>
<dbReference type="InterPro" id="IPR036388">
    <property type="entry name" value="WH-like_DNA-bd_sf"/>
</dbReference>
<comment type="caution">
    <text evidence="1">The sequence shown here is derived from an EMBL/GenBank/DDBJ whole genome shotgun (WGS) entry which is preliminary data.</text>
</comment>
<keyword evidence="2" id="KW-1185">Reference proteome</keyword>
<evidence type="ECO:0000313" key="1">
    <source>
        <dbReference type="EMBL" id="MFC6825633.1"/>
    </source>
</evidence>
<dbReference type="Gene3D" id="1.10.10.10">
    <property type="entry name" value="Winged helix-like DNA-binding domain superfamily/Winged helix DNA-binding domain"/>
    <property type="match status" value="1"/>
</dbReference>
<gene>
    <name evidence="1" type="ORF">ACFQEV_11620</name>
</gene>
<proteinExistence type="predicted"/>
<evidence type="ECO:0000313" key="2">
    <source>
        <dbReference type="Proteomes" id="UP001596408"/>
    </source>
</evidence>
<dbReference type="EMBL" id="JBHSXH010000015">
    <property type="protein sequence ID" value="MFC6825633.1"/>
    <property type="molecule type" value="Genomic_DNA"/>
</dbReference>
<dbReference type="RefSeq" id="WP_379696043.1">
    <property type="nucleotide sequence ID" value="NZ_JBHSXH010000015.1"/>
</dbReference>
<reference evidence="1 2" key="1">
    <citation type="journal article" date="2019" name="Int. J. Syst. Evol. Microbiol.">
        <title>The Global Catalogue of Microorganisms (GCM) 10K type strain sequencing project: providing services to taxonomists for standard genome sequencing and annotation.</title>
        <authorList>
            <consortium name="The Broad Institute Genomics Platform"/>
            <consortium name="The Broad Institute Genome Sequencing Center for Infectious Disease"/>
            <person name="Wu L."/>
            <person name="Ma J."/>
        </authorList>
    </citation>
    <scope>NUCLEOTIDE SEQUENCE [LARGE SCALE GENOMIC DNA]</scope>
    <source>
        <strain evidence="1 2">YIM 94188</strain>
    </source>
</reference>
<name>A0ABD5U3J3_9EURY</name>
<sequence>MRKGAEWMTRPADDSILELLREYGNLTPTAVGVLSEGDLSQSHVGNRLPTLAKYGMTGRIARGLYYISEIGLAWLDEEVDASELPERDEPLGPEDAPAFVYVTDE</sequence>